<gene>
    <name evidence="3" type="ordered locus">Nmlp_2471</name>
</gene>
<sequence length="96" mass="10750">MLLPVPTIFDRTQSRNPASDDLFHAPRESMTGGGPRIFYKHPPDSRYGRLPVEAGTGRGDYINRLCRTGMDRQQIIAVFFVLLMVMWLVAAAATVL</sequence>
<dbReference type="STRING" id="268739.Nmlp_2471"/>
<dbReference type="KEGG" id="nmo:Nmlp_2471"/>
<protein>
    <submittedName>
        <fullName evidence="3">Uncharacterized protein</fullName>
    </submittedName>
</protein>
<evidence type="ECO:0000256" key="2">
    <source>
        <dbReference type="SAM" id="Phobius"/>
    </source>
</evidence>
<name>M1XR61_NATM8</name>
<dbReference type="AlphaFoldDB" id="M1XR61"/>
<reference evidence="3 4" key="1">
    <citation type="journal article" date="2013" name="Genome Announc.">
        <title>Genome of the haloarchaeon Natronomonas moolapensis, a neutrophilic member of a previously haloalkaliphilic genus.</title>
        <authorList>
            <person name="Dyall-Smith M.L."/>
            <person name="Pfeiffer F."/>
            <person name="Oberwinkler T."/>
            <person name="Klee K."/>
            <person name="Rampp M."/>
            <person name="Palm P."/>
            <person name="Gross K."/>
            <person name="Schuster S.C."/>
            <person name="Oesterhelt D."/>
        </authorList>
    </citation>
    <scope>NUCLEOTIDE SEQUENCE [LARGE SCALE GENOMIC DNA]</scope>
    <source>
        <strain evidence="4">DSM 18674 / JCM 14361 / 8.8.11</strain>
    </source>
</reference>
<dbReference type="HOGENOM" id="CLU_2353283_0_0_2"/>
<dbReference type="Proteomes" id="UP000011867">
    <property type="component" value="Chromosome"/>
</dbReference>
<organism evidence="3 4">
    <name type="scientific">Natronomonas moolapensis (strain DSM 18674 / CECT 7526 / JCM 14361 / 8.8.11)</name>
    <dbReference type="NCBI Taxonomy" id="268739"/>
    <lineage>
        <taxon>Archaea</taxon>
        <taxon>Methanobacteriati</taxon>
        <taxon>Methanobacteriota</taxon>
        <taxon>Stenosarchaea group</taxon>
        <taxon>Halobacteria</taxon>
        <taxon>Halobacteriales</taxon>
        <taxon>Natronomonadaceae</taxon>
        <taxon>Natronomonas</taxon>
    </lineage>
</organism>
<evidence type="ECO:0000313" key="3">
    <source>
        <dbReference type="EMBL" id="CCQ36637.1"/>
    </source>
</evidence>
<proteinExistence type="predicted"/>
<accession>M1XR61</accession>
<keyword evidence="2" id="KW-0812">Transmembrane</keyword>
<feature type="region of interest" description="Disordered" evidence="1">
    <location>
        <begin position="1"/>
        <end position="35"/>
    </location>
</feature>
<feature type="transmembrane region" description="Helical" evidence="2">
    <location>
        <begin position="75"/>
        <end position="95"/>
    </location>
</feature>
<keyword evidence="4" id="KW-1185">Reference proteome</keyword>
<keyword evidence="2" id="KW-0472">Membrane</keyword>
<keyword evidence="2" id="KW-1133">Transmembrane helix</keyword>
<evidence type="ECO:0000313" key="4">
    <source>
        <dbReference type="Proteomes" id="UP000011867"/>
    </source>
</evidence>
<dbReference type="EMBL" id="HF582854">
    <property type="protein sequence ID" value="CCQ36637.1"/>
    <property type="molecule type" value="Genomic_DNA"/>
</dbReference>
<evidence type="ECO:0000256" key="1">
    <source>
        <dbReference type="SAM" id="MobiDB-lite"/>
    </source>
</evidence>